<dbReference type="EMBL" id="BMLG01000004">
    <property type="protein sequence ID" value="GGM28029.1"/>
    <property type="molecule type" value="Genomic_DNA"/>
</dbReference>
<reference evidence="3" key="1">
    <citation type="journal article" date="2014" name="Int. J. Syst. Evol. Microbiol.">
        <title>Complete genome sequence of Corynebacterium casei LMG S-19264T (=DSM 44701T), isolated from a smear-ripened cheese.</title>
        <authorList>
            <consortium name="US DOE Joint Genome Institute (JGI-PGF)"/>
            <person name="Walter F."/>
            <person name="Albersmeier A."/>
            <person name="Kalinowski J."/>
            <person name="Ruckert C."/>
        </authorList>
    </citation>
    <scope>NUCLEOTIDE SEQUENCE</scope>
    <source>
        <strain evidence="3">CGMCC 1.6333</strain>
    </source>
</reference>
<name>A0A917WTU3_9BACI</name>
<dbReference type="Pfam" id="PF12638">
    <property type="entry name" value="Staygreen"/>
    <property type="match status" value="1"/>
</dbReference>
<accession>A0A917WTU3</accession>
<organism evidence="3 4">
    <name type="scientific">Paraliobacillus quinghaiensis</name>
    <dbReference type="NCBI Taxonomy" id="470815"/>
    <lineage>
        <taxon>Bacteria</taxon>
        <taxon>Bacillati</taxon>
        <taxon>Bacillota</taxon>
        <taxon>Bacilli</taxon>
        <taxon>Bacillales</taxon>
        <taxon>Bacillaceae</taxon>
        <taxon>Paraliobacillus</taxon>
    </lineage>
</organism>
<dbReference type="RefSeq" id="WP_117153705.1">
    <property type="nucleotide sequence ID" value="NZ_BMLG01000004.1"/>
</dbReference>
<evidence type="ECO:0000256" key="1">
    <source>
        <dbReference type="ARBA" id="ARBA00022946"/>
    </source>
</evidence>
<gene>
    <name evidence="3" type="ORF">GCM10011351_12390</name>
</gene>
<evidence type="ECO:0000313" key="3">
    <source>
        <dbReference type="EMBL" id="GGM28029.1"/>
    </source>
</evidence>
<keyword evidence="1" id="KW-0809">Transit peptide</keyword>
<dbReference type="AlphaFoldDB" id="A0A917WTU3"/>
<proteinExistence type="predicted"/>
<dbReference type="PANTHER" id="PTHR31750:SF4">
    <property type="entry name" value="LP06106P"/>
    <property type="match status" value="1"/>
</dbReference>
<feature type="domain" description="Staygreen protein" evidence="2">
    <location>
        <begin position="3"/>
        <end position="147"/>
    </location>
</feature>
<protein>
    <recommendedName>
        <fullName evidence="2">Staygreen protein domain-containing protein</fullName>
    </recommendedName>
</protein>
<dbReference type="PANTHER" id="PTHR31750">
    <property type="entry name" value="PROTEIN STAY-GREEN 1, CHLOROPLASTIC-RELATED"/>
    <property type="match status" value="1"/>
</dbReference>
<reference evidence="3" key="2">
    <citation type="submission" date="2020-09" db="EMBL/GenBank/DDBJ databases">
        <authorList>
            <person name="Sun Q."/>
            <person name="Zhou Y."/>
        </authorList>
    </citation>
    <scope>NUCLEOTIDE SEQUENCE</scope>
    <source>
        <strain evidence="3">CGMCC 1.6333</strain>
    </source>
</reference>
<dbReference type="InterPro" id="IPR024438">
    <property type="entry name" value="Staygreen"/>
</dbReference>
<evidence type="ECO:0000259" key="2">
    <source>
        <dbReference type="Pfam" id="PF12638"/>
    </source>
</evidence>
<dbReference type="OrthoDB" id="1684395at2"/>
<keyword evidence="4" id="KW-1185">Reference proteome</keyword>
<sequence length="150" mass="17629">MSKFNPNKLFVEYMDGVTATNPVISRRYTLTHSDLTGELFLTIGVHFAWHKINPMRDEVLGEWKLNGSSLYYCVYLYIDQGEYTHEESEKRNEIFRRELPLALKAIRYGDSFLFDTHPNLDKASIIVNFMSVHPQFARQENWGTFHNFSI</sequence>
<evidence type="ECO:0000313" key="4">
    <source>
        <dbReference type="Proteomes" id="UP000618460"/>
    </source>
</evidence>
<comment type="caution">
    <text evidence="3">The sequence shown here is derived from an EMBL/GenBank/DDBJ whole genome shotgun (WGS) entry which is preliminary data.</text>
</comment>
<dbReference type="Proteomes" id="UP000618460">
    <property type="component" value="Unassembled WGS sequence"/>
</dbReference>